<dbReference type="InterPro" id="IPR017972">
    <property type="entry name" value="Cyt_P450_CS"/>
</dbReference>
<dbReference type="PROSITE" id="PS00086">
    <property type="entry name" value="CYTOCHROME_P450"/>
    <property type="match status" value="1"/>
</dbReference>
<dbReference type="InterPro" id="IPR002401">
    <property type="entry name" value="Cyt_P450_E_grp-I"/>
</dbReference>
<evidence type="ECO:0000313" key="9">
    <source>
        <dbReference type="Proteomes" id="UP001139308"/>
    </source>
</evidence>
<gene>
    <name evidence="8" type="ORF">L5014_13390</name>
</gene>
<keyword evidence="2 6" id="KW-0349">Heme</keyword>
<dbReference type="InterPro" id="IPR036396">
    <property type="entry name" value="Cyt_P450_sf"/>
</dbReference>
<evidence type="ECO:0000256" key="7">
    <source>
        <dbReference type="RuleBase" id="RU000461"/>
    </source>
</evidence>
<sequence>MSTASTASRAAQRQVADLPCPRGLPLVGNLLQLSPARLHLILERWAAELGTPYRFQVGSIPITIWTDTELIQQIMRERPHRYRRYQPVEAVLEEMGCNGLFSAEGAAWEPQRRLVMQALSIPTIKAFYPTLAEITGRLRARWLRAAEHGEIVEMTDDLKRYTVDVTSALAFGEDPRTLERDHGVIQEHLERILPSVMGRINALFPYWRYFKLPADRKLDQSLAEVHRYVDAMMARARERMRDEPSETPRNLLEAMLVQQQQAETEPGAAPITDAQIRANVLTILLAGEDTTADSIAWTLPYLAADSQLQTHLGEQAHRVLGEASVCPDYATLKELDIFEAICIEATRLRPVAAVHSFEPLEDVVLDGVALPKGTRMFFVARPAMVDAKNFVDPQRYDPWRWMHKREHGNEHDRPHDKPGGPHDVRAYLQFGAGPRVCPGRHLATVEMRLALSMLMNEFSIELAIDPAKINEVSAFTMVPDTMPVRLTKRVRGG</sequence>
<protein>
    <submittedName>
        <fullName evidence="8">Cytochrome P450</fullName>
    </submittedName>
</protein>
<evidence type="ECO:0000256" key="1">
    <source>
        <dbReference type="ARBA" id="ARBA00010617"/>
    </source>
</evidence>
<dbReference type="Pfam" id="PF00067">
    <property type="entry name" value="p450"/>
    <property type="match status" value="1"/>
</dbReference>
<dbReference type="SUPFAM" id="SSF48264">
    <property type="entry name" value="Cytochrome P450"/>
    <property type="match status" value="1"/>
</dbReference>
<comment type="similarity">
    <text evidence="1 7">Belongs to the cytochrome P450 family.</text>
</comment>
<name>A0A9X1RSW6_9BURK</name>
<evidence type="ECO:0000256" key="5">
    <source>
        <dbReference type="ARBA" id="ARBA00023004"/>
    </source>
</evidence>
<dbReference type="EMBL" id="JAKLJA010000008">
    <property type="protein sequence ID" value="MCG5074344.1"/>
    <property type="molecule type" value="Genomic_DNA"/>
</dbReference>
<dbReference type="PANTHER" id="PTHR24289:SF1">
    <property type="entry name" value="STEROID 17-ALPHA-HYDROXYLASE_17,20 LYASE"/>
    <property type="match status" value="1"/>
</dbReference>
<accession>A0A9X1RSW6</accession>
<dbReference type="GO" id="GO:0005506">
    <property type="term" value="F:iron ion binding"/>
    <property type="evidence" value="ECO:0007669"/>
    <property type="project" value="InterPro"/>
</dbReference>
<comment type="cofactor">
    <cofactor evidence="6">
        <name>heme</name>
        <dbReference type="ChEBI" id="CHEBI:30413"/>
    </cofactor>
</comment>
<dbReference type="Gene3D" id="1.10.630.10">
    <property type="entry name" value="Cytochrome P450"/>
    <property type="match status" value="1"/>
</dbReference>
<evidence type="ECO:0000256" key="4">
    <source>
        <dbReference type="ARBA" id="ARBA00023002"/>
    </source>
</evidence>
<dbReference type="PANTHER" id="PTHR24289">
    <property type="entry name" value="STEROID 17-ALPHA-HYDROXYLASE/17,20 LYASE"/>
    <property type="match status" value="1"/>
</dbReference>
<dbReference type="Proteomes" id="UP001139308">
    <property type="component" value="Unassembled WGS sequence"/>
</dbReference>
<feature type="binding site" description="axial binding residue" evidence="6">
    <location>
        <position position="437"/>
    </location>
    <ligand>
        <name>heme</name>
        <dbReference type="ChEBI" id="CHEBI:30413"/>
    </ligand>
    <ligandPart>
        <name>Fe</name>
        <dbReference type="ChEBI" id="CHEBI:18248"/>
    </ligandPart>
</feature>
<evidence type="ECO:0000256" key="6">
    <source>
        <dbReference type="PIRSR" id="PIRSR602401-1"/>
    </source>
</evidence>
<comment type="caution">
    <text evidence="8">The sequence shown here is derived from an EMBL/GenBank/DDBJ whole genome shotgun (WGS) entry which is preliminary data.</text>
</comment>
<dbReference type="RefSeq" id="WP_238464211.1">
    <property type="nucleotide sequence ID" value="NZ_JAKLJA010000008.1"/>
</dbReference>
<keyword evidence="4 7" id="KW-0560">Oxidoreductase</keyword>
<keyword evidence="3 6" id="KW-0479">Metal-binding</keyword>
<keyword evidence="7" id="KW-0503">Monooxygenase</keyword>
<dbReference type="PRINTS" id="PR00385">
    <property type="entry name" value="P450"/>
</dbReference>
<evidence type="ECO:0000256" key="3">
    <source>
        <dbReference type="ARBA" id="ARBA00022723"/>
    </source>
</evidence>
<dbReference type="GO" id="GO:0020037">
    <property type="term" value="F:heme binding"/>
    <property type="evidence" value="ECO:0007669"/>
    <property type="project" value="InterPro"/>
</dbReference>
<proteinExistence type="inferred from homology"/>
<dbReference type="PRINTS" id="PR00463">
    <property type="entry name" value="EP450I"/>
</dbReference>
<evidence type="ECO:0000256" key="2">
    <source>
        <dbReference type="ARBA" id="ARBA00022617"/>
    </source>
</evidence>
<evidence type="ECO:0000313" key="8">
    <source>
        <dbReference type="EMBL" id="MCG5074344.1"/>
    </source>
</evidence>
<dbReference type="AlphaFoldDB" id="A0A9X1RSW6"/>
<dbReference type="GO" id="GO:0004497">
    <property type="term" value="F:monooxygenase activity"/>
    <property type="evidence" value="ECO:0007669"/>
    <property type="project" value="UniProtKB-KW"/>
</dbReference>
<keyword evidence="9" id="KW-1185">Reference proteome</keyword>
<dbReference type="GO" id="GO:0016705">
    <property type="term" value="F:oxidoreductase activity, acting on paired donors, with incorporation or reduction of molecular oxygen"/>
    <property type="evidence" value="ECO:0007669"/>
    <property type="project" value="InterPro"/>
</dbReference>
<keyword evidence="5 6" id="KW-0408">Iron</keyword>
<dbReference type="InterPro" id="IPR001128">
    <property type="entry name" value="Cyt_P450"/>
</dbReference>
<reference evidence="8" key="1">
    <citation type="submission" date="2022-01" db="EMBL/GenBank/DDBJ databases">
        <title>Genome sequence and assembly of Parabukholderia sp. RG36.</title>
        <authorList>
            <person name="Chhetri G."/>
        </authorList>
    </citation>
    <scope>NUCLEOTIDE SEQUENCE</scope>
    <source>
        <strain evidence="8">RG36</strain>
    </source>
</reference>
<organism evidence="8 9">
    <name type="scientific">Paraburkholderia tagetis</name>
    <dbReference type="NCBI Taxonomy" id="2913261"/>
    <lineage>
        <taxon>Bacteria</taxon>
        <taxon>Pseudomonadati</taxon>
        <taxon>Pseudomonadota</taxon>
        <taxon>Betaproteobacteria</taxon>
        <taxon>Burkholderiales</taxon>
        <taxon>Burkholderiaceae</taxon>
        <taxon>Paraburkholderia</taxon>
    </lineage>
</organism>